<organism evidence="1 2">
    <name type="scientific">Recurvomyces mirabilis</name>
    <dbReference type="NCBI Taxonomy" id="574656"/>
    <lineage>
        <taxon>Eukaryota</taxon>
        <taxon>Fungi</taxon>
        <taxon>Dikarya</taxon>
        <taxon>Ascomycota</taxon>
        <taxon>Pezizomycotina</taxon>
        <taxon>Dothideomycetes</taxon>
        <taxon>Dothideomycetidae</taxon>
        <taxon>Mycosphaerellales</taxon>
        <taxon>Teratosphaeriaceae</taxon>
        <taxon>Recurvomyces</taxon>
    </lineage>
</organism>
<reference evidence="1" key="1">
    <citation type="submission" date="2023-07" db="EMBL/GenBank/DDBJ databases">
        <title>Black Yeasts Isolated from many extreme environments.</title>
        <authorList>
            <person name="Coleine C."/>
            <person name="Stajich J.E."/>
            <person name="Selbmann L."/>
        </authorList>
    </citation>
    <scope>NUCLEOTIDE SEQUENCE</scope>
    <source>
        <strain evidence="1">CCFEE 5485</strain>
    </source>
</reference>
<evidence type="ECO:0000313" key="2">
    <source>
        <dbReference type="Proteomes" id="UP001274830"/>
    </source>
</evidence>
<comment type="caution">
    <text evidence="1">The sequence shown here is derived from an EMBL/GenBank/DDBJ whole genome shotgun (WGS) entry which is preliminary data.</text>
</comment>
<evidence type="ECO:0000313" key="1">
    <source>
        <dbReference type="EMBL" id="KAK3669150.1"/>
    </source>
</evidence>
<dbReference type="InterPro" id="IPR008978">
    <property type="entry name" value="HSP20-like_chaperone"/>
</dbReference>
<name>A0AAE0TLJ9_9PEZI</name>
<dbReference type="Gene3D" id="2.60.40.790">
    <property type="match status" value="1"/>
</dbReference>
<protein>
    <submittedName>
        <fullName evidence="1">Uncharacterized protein</fullName>
    </submittedName>
</protein>
<gene>
    <name evidence="1" type="ORF">LTR78_010970</name>
</gene>
<dbReference type="Proteomes" id="UP001274830">
    <property type="component" value="Unassembled WGS sequence"/>
</dbReference>
<dbReference type="AlphaFoldDB" id="A0AAE0TLJ9"/>
<keyword evidence="2" id="KW-1185">Reference proteome</keyword>
<sequence>MASLIPEFPAAAEVLRSRFAHNFSDTFGQHVFHSHNAQQAPSFDISETDSAYLLDGDFPGLCKKSNIRLRWAEKRTLVVKAHVPRPDYKALWQTSFGHKIERIQNSGDGAASGVHVDGNGKGAHGVAPGFSDLVLTPGRRESGNDVETGSVKAILHQAQLNLMITNSEPVHSGNREIFIGDI</sequence>
<dbReference type="EMBL" id="JAUTXT010000112">
    <property type="protein sequence ID" value="KAK3669150.1"/>
    <property type="molecule type" value="Genomic_DNA"/>
</dbReference>
<proteinExistence type="predicted"/>
<dbReference type="SUPFAM" id="SSF49764">
    <property type="entry name" value="HSP20-like chaperones"/>
    <property type="match status" value="1"/>
</dbReference>
<accession>A0AAE0TLJ9</accession>